<proteinExistence type="evidence at transcript level"/>
<dbReference type="FunFam" id="3.20.20.80:FF:000010">
    <property type="entry name" value="glucan endo-1,3-beta-glucosidase, basic"/>
    <property type="match status" value="1"/>
</dbReference>
<organism evidence="9">
    <name type="scientific">Vitis hybrid cultivar</name>
    <dbReference type="NCBI Taxonomy" id="241073"/>
    <lineage>
        <taxon>Eukaryota</taxon>
        <taxon>Viridiplantae</taxon>
        <taxon>Streptophyta</taxon>
        <taxon>Embryophyta</taxon>
        <taxon>Tracheophyta</taxon>
        <taxon>Spermatophyta</taxon>
        <taxon>Magnoliopsida</taxon>
        <taxon>eudicotyledons</taxon>
        <taxon>Gunneridae</taxon>
        <taxon>Pentapetalae</taxon>
        <taxon>rosids</taxon>
        <taxon>Vitales</taxon>
        <taxon>Vitaceae</taxon>
        <taxon>Viteae</taxon>
        <taxon>Vitis</taxon>
    </lineage>
</organism>
<dbReference type="Pfam" id="PF00332">
    <property type="entry name" value="Glyco_hydro_17"/>
    <property type="match status" value="1"/>
</dbReference>
<keyword evidence="5 7" id="KW-0326">Glycosidase</keyword>
<dbReference type="AlphaFoldDB" id="A9CSM2"/>
<protein>
    <recommendedName>
        <fullName evidence="3">glucan endo-1,3-beta-D-glucosidase</fullName>
        <ecNumber evidence="3">3.2.1.39</ecNumber>
    </recommendedName>
</protein>
<evidence type="ECO:0000256" key="2">
    <source>
        <dbReference type="ARBA" id="ARBA00008773"/>
    </source>
</evidence>
<dbReference type="SUPFAM" id="SSF51445">
    <property type="entry name" value="(Trans)glycosidases"/>
    <property type="match status" value="1"/>
</dbReference>
<dbReference type="CAZy" id="GH17">
    <property type="family name" value="Glycoside Hydrolase Family 17"/>
</dbReference>
<evidence type="ECO:0000256" key="8">
    <source>
        <dbReference type="SAM" id="SignalP"/>
    </source>
</evidence>
<reference evidence="9" key="1">
    <citation type="submission" date="2007-12" db="EMBL/GenBank/DDBJ databases">
        <title>Screening Genes Expressed by Agrobacterium vitis Inoculation and Salicylic Acid Treatment in Grapevines Using GeneFishing.</title>
        <authorList>
            <person name="Choi Y."/>
            <person name="Yun H."/>
            <person name="Park K."/>
            <person name="Rho J."/>
            <person name="Jeong S."/>
            <person name="Lee H."/>
            <person name="Jang H."/>
        </authorList>
    </citation>
    <scope>NUCLEOTIDE SEQUENCE</scope>
</reference>
<comment type="catalytic activity">
    <reaction evidence="1">
        <text>Hydrolysis of (1-&gt;3)-beta-D-glucosidic linkages in (1-&gt;3)-beta-D-glucans.</text>
        <dbReference type="EC" id="3.2.1.39"/>
    </reaction>
</comment>
<dbReference type="Gene3D" id="3.20.20.80">
    <property type="entry name" value="Glycosidases"/>
    <property type="match status" value="1"/>
</dbReference>
<evidence type="ECO:0000256" key="7">
    <source>
        <dbReference type="RuleBase" id="RU004336"/>
    </source>
</evidence>
<keyword evidence="4 7" id="KW-0378">Hydrolase</keyword>
<dbReference type="InterPro" id="IPR000490">
    <property type="entry name" value="Glyco_hydro_17"/>
</dbReference>
<dbReference type="SMR" id="A9CSM2"/>
<evidence type="ECO:0000313" key="9">
    <source>
        <dbReference type="EMBL" id="BAF95876.1"/>
    </source>
</evidence>
<accession>A9CSM2</accession>
<dbReference type="PANTHER" id="PTHR32227">
    <property type="entry name" value="GLUCAN ENDO-1,3-BETA-GLUCOSIDASE BG1-RELATED-RELATED"/>
    <property type="match status" value="1"/>
</dbReference>
<evidence type="ECO:0000256" key="3">
    <source>
        <dbReference type="ARBA" id="ARBA00012780"/>
    </source>
</evidence>
<evidence type="ECO:0000256" key="5">
    <source>
        <dbReference type="ARBA" id="ARBA00023295"/>
    </source>
</evidence>
<feature type="chain" id="PRO_5002733534" description="glucan endo-1,3-beta-D-glucosidase" evidence="8">
    <location>
        <begin position="34"/>
        <end position="345"/>
    </location>
</feature>
<dbReference type="EMBL" id="AB372562">
    <property type="protein sequence ID" value="BAF95876.1"/>
    <property type="molecule type" value="mRNA"/>
</dbReference>
<dbReference type="InterPro" id="IPR044965">
    <property type="entry name" value="Glyco_hydro_17_plant"/>
</dbReference>
<dbReference type="GO" id="GO:0005975">
    <property type="term" value="P:carbohydrate metabolic process"/>
    <property type="evidence" value="ECO:0007669"/>
    <property type="project" value="InterPro"/>
</dbReference>
<feature type="signal peptide" evidence="8">
    <location>
        <begin position="1"/>
        <end position="33"/>
    </location>
</feature>
<evidence type="ECO:0000256" key="1">
    <source>
        <dbReference type="ARBA" id="ARBA00000382"/>
    </source>
</evidence>
<name>A9CSM2_9ROSI</name>
<evidence type="ECO:0000256" key="4">
    <source>
        <dbReference type="ARBA" id="ARBA00022801"/>
    </source>
</evidence>
<gene>
    <name evidence="9" type="primary">tam-GL</name>
</gene>
<dbReference type="GO" id="GO:0042973">
    <property type="term" value="F:glucan endo-1,3-beta-D-glucosidase activity"/>
    <property type="evidence" value="ECO:0007669"/>
    <property type="project" value="UniProtKB-EC"/>
</dbReference>
<dbReference type="InterPro" id="IPR017853">
    <property type="entry name" value="GH"/>
</dbReference>
<comment type="similarity">
    <text evidence="2 6">Belongs to the glycosyl hydrolase 17 family.</text>
</comment>
<evidence type="ECO:0000256" key="6">
    <source>
        <dbReference type="RuleBase" id="RU004335"/>
    </source>
</evidence>
<dbReference type="PROSITE" id="PS00587">
    <property type="entry name" value="GLYCOSYL_HYDROL_F17"/>
    <property type="match status" value="1"/>
</dbReference>
<dbReference type="EC" id="3.2.1.39" evidence="3"/>
<sequence>MAMFDSTVKSSSRMATLLLVFGLLMASLHLTVAQTGVCYGMQGDNLPPPGQVVGLYNQYSIRRMRLYDPNQAALQALRGSNIELMIGVPNDALQNIASSQGNANSWVQNNIKNYGNVRFRYVAVGNEVSPTGPTAQFVLPAMRNIFNAISAAGLGNQIKVSTAIDTRVLGTSYPPSKGAFKPEVTSFLNPIISFLVNNRAPLLVNLYPYFSYIGNTRDIRLDYALFKAPGVVVQDGQLGYRNLFDAILDAVYSALERAGGGSLQVVISESGWPSAGGTATTVDNAKTYNSNLIQHVKGGTPKKPGGPIETYVFAMFNENRKSPEYEKHWGLFSPNKQPKYPINFN</sequence>
<keyword evidence="8" id="KW-0732">Signal</keyword>